<dbReference type="InParanoid" id="A0A409WTQ9"/>
<feature type="coiled-coil region" evidence="1">
    <location>
        <begin position="37"/>
        <end position="64"/>
    </location>
</feature>
<sequence length="1076" mass="119302">MSDDDSDKENLSPNCPALFLAQQPDLISGQVTENTLENTEELTLLELQEDLNKALRERYKMRLENREPLRTIQTLTVGMAAQVPEQPPAQPLPQMPVVLGHEAALHAPSLSLSARRGYFTTLERQEPHSPFDVAQMTMDDVTLTYFRNGVWLTAQGIAHACFHFEHGDPRVYEMAARMMSGSDAYTDEDAEGDDDMDEDEQPDRDERLGLQRASGSTASGQRSGLPDSSSAPSAPAVNPAALQQRAPLPSSSLTLTSPPPRILSTFVVPATDLPADRLPDGCIPWSYLIENDDGEQIPPCIPATIENLSGPSPPIPPLTIQEWVRSQNVELHDDSERLPAFEAALAFRDTVFDCFSPDEQFTLRVALRFLTRTGDSPSPIPVCLKVDGFVEGIYYAKGRNYSPLVCVVLPRMNELFARASRTWPATFGIFPSDYERAIAGRPYPHNPIPVVIYPDPGPIVPAAEPSQQQEGPAPPIQPSELAEDWIPPASMHSNTPSTISYGDSSPAWTPMEALTDWETLDRNAPARIELTIITGPSPDDVLDPDALASSTLVNPATSPRAEAVSISVYPASPGAAPTNYRQAFIREFSQGETETTDISSSAPSSDTDFLQEALLRPLPDLELPVQNLQVRDPTTPPSSEVTTPPATTPIVSTPPMGTTTTDKRAISPFVATVVITDMTGSAPAVDVQQELATMPPVEAPRHTTSISETPIDLLERPATPVPDLGVSNSLSQHLRPIFSLFTARAPLPTRMPVHQEVEDSAAHDDTESASGNSNSDGMPGLESVSGSDSSPSPLTSLSPSPDLIQEKSSAMDVVKTSEDTFPEDMPYHLHLQHGIEYFIPGYVRPPPSDRHDESQWIFTDVSTDYHPICMRMTVTQRKMAERCARTLMALDRKVADVSKVTFGSRRSPRNNRRLRDILSESELVWNFSEYTTFEELEEDLIRYSERDTPNRWQPHIIQLRQLRRNVGHLLHLANDLVKVFGYTDGLRSYADYHHINIWQEPLDSHALFFRFETQFLLTFRKFLYDYNLPQEHQAVNRILDYTFDCDDDLYLINTRVIKRMAFPATSFALSRLPTPA</sequence>
<feature type="compositionally biased region" description="Low complexity" evidence="2">
    <location>
        <begin position="637"/>
        <end position="649"/>
    </location>
</feature>
<dbReference type="AlphaFoldDB" id="A0A409WTQ9"/>
<protein>
    <submittedName>
        <fullName evidence="3">Uncharacterized protein</fullName>
    </submittedName>
</protein>
<proteinExistence type="predicted"/>
<feature type="compositionally biased region" description="Polar residues" evidence="2">
    <location>
        <begin position="213"/>
        <end position="222"/>
    </location>
</feature>
<name>A0A409WTQ9_9AGAR</name>
<feature type="compositionally biased region" description="Low complexity" evidence="2">
    <location>
        <begin position="779"/>
        <end position="803"/>
    </location>
</feature>
<dbReference type="EMBL" id="NHYE01004818">
    <property type="protein sequence ID" value="PPQ81882.1"/>
    <property type="molecule type" value="Genomic_DNA"/>
</dbReference>
<dbReference type="STRING" id="231916.A0A409WTQ9"/>
<evidence type="ECO:0000256" key="1">
    <source>
        <dbReference type="SAM" id="Coils"/>
    </source>
</evidence>
<feature type="region of interest" description="Disordered" evidence="2">
    <location>
        <begin position="756"/>
        <end position="813"/>
    </location>
</feature>
<feature type="compositionally biased region" description="Basic and acidic residues" evidence="2">
    <location>
        <begin position="756"/>
        <end position="766"/>
    </location>
</feature>
<keyword evidence="4" id="KW-1185">Reference proteome</keyword>
<feature type="region of interest" description="Disordered" evidence="2">
    <location>
        <begin position="629"/>
        <end position="662"/>
    </location>
</feature>
<feature type="compositionally biased region" description="Low complexity" evidence="2">
    <location>
        <begin position="226"/>
        <end position="256"/>
    </location>
</feature>
<comment type="caution">
    <text evidence="3">The sequence shown here is derived from an EMBL/GenBank/DDBJ whole genome shotgun (WGS) entry which is preliminary data.</text>
</comment>
<evidence type="ECO:0000313" key="4">
    <source>
        <dbReference type="Proteomes" id="UP000284706"/>
    </source>
</evidence>
<dbReference type="Proteomes" id="UP000284706">
    <property type="component" value="Unassembled WGS sequence"/>
</dbReference>
<reference evidence="3 4" key="1">
    <citation type="journal article" date="2018" name="Evol. Lett.">
        <title>Horizontal gene cluster transfer increased hallucinogenic mushroom diversity.</title>
        <authorList>
            <person name="Reynolds H.T."/>
            <person name="Vijayakumar V."/>
            <person name="Gluck-Thaler E."/>
            <person name="Korotkin H.B."/>
            <person name="Matheny P.B."/>
            <person name="Slot J.C."/>
        </authorList>
    </citation>
    <scope>NUCLEOTIDE SEQUENCE [LARGE SCALE GENOMIC DNA]</scope>
    <source>
        <strain evidence="3 4">SRW20</strain>
    </source>
</reference>
<gene>
    <name evidence="3" type="ORF">CVT26_014327</name>
</gene>
<evidence type="ECO:0000256" key="2">
    <source>
        <dbReference type="SAM" id="MobiDB-lite"/>
    </source>
</evidence>
<dbReference type="OrthoDB" id="10673697at2759"/>
<feature type="region of interest" description="Disordered" evidence="2">
    <location>
        <begin position="459"/>
        <end position="481"/>
    </location>
</feature>
<feature type="region of interest" description="Disordered" evidence="2">
    <location>
        <begin position="184"/>
        <end position="256"/>
    </location>
</feature>
<organism evidence="3 4">
    <name type="scientific">Gymnopilus dilepis</name>
    <dbReference type="NCBI Taxonomy" id="231916"/>
    <lineage>
        <taxon>Eukaryota</taxon>
        <taxon>Fungi</taxon>
        <taxon>Dikarya</taxon>
        <taxon>Basidiomycota</taxon>
        <taxon>Agaricomycotina</taxon>
        <taxon>Agaricomycetes</taxon>
        <taxon>Agaricomycetidae</taxon>
        <taxon>Agaricales</taxon>
        <taxon>Agaricineae</taxon>
        <taxon>Hymenogastraceae</taxon>
        <taxon>Gymnopilus</taxon>
    </lineage>
</organism>
<feature type="compositionally biased region" description="Acidic residues" evidence="2">
    <location>
        <begin position="185"/>
        <end position="203"/>
    </location>
</feature>
<keyword evidence="1" id="KW-0175">Coiled coil</keyword>
<accession>A0A409WTQ9</accession>
<evidence type="ECO:0000313" key="3">
    <source>
        <dbReference type="EMBL" id="PPQ81882.1"/>
    </source>
</evidence>